<sequence length="56" mass="6027">MAQRAGRVVIRVGGNSQETATLVNSLADGKAIEKDKADTSNPVSRKAVVWRETNDD</sequence>
<dbReference type="RefSeq" id="XP_007398788.1">
    <property type="nucleotide sequence ID" value="XM_007398726.1"/>
</dbReference>
<keyword evidence="3" id="KW-1185">Reference proteome</keyword>
<dbReference type="OrthoDB" id="2796951at2759"/>
<evidence type="ECO:0000313" key="3">
    <source>
        <dbReference type="Proteomes" id="UP000008370"/>
    </source>
</evidence>
<dbReference type="STRING" id="650164.K5VLY7"/>
<name>K5VLY7_PHACS</name>
<dbReference type="Proteomes" id="UP000008370">
    <property type="component" value="Unassembled WGS sequence"/>
</dbReference>
<proteinExistence type="predicted"/>
<dbReference type="GO" id="GO:0016787">
    <property type="term" value="F:hydrolase activity"/>
    <property type="evidence" value="ECO:0007669"/>
    <property type="project" value="UniProtKB-KW"/>
</dbReference>
<keyword evidence="2" id="KW-0378">Hydrolase</keyword>
<protein>
    <submittedName>
        <fullName evidence="2">Glycoside hydrolase family 79 protein</fullName>
    </submittedName>
</protein>
<accession>K5VLY7</accession>
<dbReference type="HOGENOM" id="CLU_3014934_0_0_1"/>
<gene>
    <name evidence="2" type="ORF">PHACADRAFT_260832</name>
</gene>
<dbReference type="InParanoid" id="K5VLY7"/>
<feature type="region of interest" description="Disordered" evidence="1">
    <location>
        <begin position="34"/>
        <end position="56"/>
    </location>
</feature>
<dbReference type="GeneID" id="18917826"/>
<dbReference type="AlphaFoldDB" id="K5VLY7"/>
<dbReference type="EMBL" id="JH930475">
    <property type="protein sequence ID" value="EKM52443.1"/>
    <property type="molecule type" value="Genomic_DNA"/>
</dbReference>
<dbReference type="KEGG" id="pco:PHACADRAFT_260832"/>
<evidence type="ECO:0000256" key="1">
    <source>
        <dbReference type="SAM" id="MobiDB-lite"/>
    </source>
</evidence>
<reference evidence="2 3" key="1">
    <citation type="journal article" date="2012" name="BMC Genomics">
        <title>Comparative genomics of the white-rot fungi, Phanerochaete carnosa and P. chrysosporium, to elucidate the genetic basis of the distinct wood types they colonize.</title>
        <authorList>
            <person name="Suzuki H."/>
            <person name="MacDonald J."/>
            <person name="Syed K."/>
            <person name="Salamov A."/>
            <person name="Hori C."/>
            <person name="Aerts A."/>
            <person name="Henrissat B."/>
            <person name="Wiebenga A."/>
            <person name="vanKuyk P.A."/>
            <person name="Barry K."/>
            <person name="Lindquist E."/>
            <person name="LaButti K."/>
            <person name="Lapidus A."/>
            <person name="Lucas S."/>
            <person name="Coutinho P."/>
            <person name="Gong Y."/>
            <person name="Samejima M."/>
            <person name="Mahadevan R."/>
            <person name="Abou-Zaid M."/>
            <person name="de Vries R.P."/>
            <person name="Igarashi K."/>
            <person name="Yadav J.S."/>
            <person name="Grigoriev I.V."/>
            <person name="Master E.R."/>
        </authorList>
    </citation>
    <scope>NUCLEOTIDE SEQUENCE [LARGE SCALE GENOMIC DNA]</scope>
    <source>
        <strain evidence="2 3">HHB-10118-sp</strain>
    </source>
</reference>
<organism evidence="2 3">
    <name type="scientific">Phanerochaete carnosa (strain HHB-10118-sp)</name>
    <name type="common">White-rot fungus</name>
    <name type="synonym">Peniophora carnosa</name>
    <dbReference type="NCBI Taxonomy" id="650164"/>
    <lineage>
        <taxon>Eukaryota</taxon>
        <taxon>Fungi</taxon>
        <taxon>Dikarya</taxon>
        <taxon>Basidiomycota</taxon>
        <taxon>Agaricomycotina</taxon>
        <taxon>Agaricomycetes</taxon>
        <taxon>Polyporales</taxon>
        <taxon>Phanerochaetaceae</taxon>
        <taxon>Phanerochaete</taxon>
    </lineage>
</organism>
<evidence type="ECO:0000313" key="2">
    <source>
        <dbReference type="EMBL" id="EKM52443.1"/>
    </source>
</evidence>